<dbReference type="STRING" id="1122619.GCA_000373745_00881"/>
<gene>
    <name evidence="10" type="primary">dsbC</name>
    <name evidence="10" type="ORF">NCTC11997_01193</name>
</gene>
<feature type="chain" id="PRO_5016485056" description="Thiol:disulfide interchange protein" evidence="7">
    <location>
        <begin position="31"/>
        <end position="243"/>
    </location>
</feature>
<dbReference type="PROSITE" id="PS00194">
    <property type="entry name" value="THIOREDOXIN_1"/>
    <property type="match status" value="1"/>
</dbReference>
<evidence type="ECO:0000313" key="10">
    <source>
        <dbReference type="EMBL" id="SUA53502.1"/>
    </source>
</evidence>
<proteinExistence type="inferred from homology"/>
<dbReference type="Pfam" id="PF13098">
    <property type="entry name" value="Thioredoxin_2"/>
    <property type="match status" value="1"/>
</dbReference>
<accession>A0A378XGT9</accession>
<dbReference type="PANTHER" id="PTHR35272">
    <property type="entry name" value="THIOL:DISULFIDE INTERCHANGE PROTEIN DSBC-RELATED"/>
    <property type="match status" value="1"/>
</dbReference>
<evidence type="ECO:0000256" key="4">
    <source>
        <dbReference type="ARBA" id="ARBA00022764"/>
    </source>
</evidence>
<dbReference type="RefSeq" id="WP_018574065.1">
    <property type="nucleotide sequence ID" value="NZ_CP065725.1"/>
</dbReference>
<dbReference type="SUPFAM" id="SSF52833">
    <property type="entry name" value="Thioredoxin-like"/>
    <property type="match status" value="1"/>
</dbReference>
<dbReference type="InterPro" id="IPR036249">
    <property type="entry name" value="Thioredoxin-like_sf"/>
</dbReference>
<dbReference type="SUPFAM" id="SSF54423">
    <property type="entry name" value="DsbC/DsbG N-terminal domain-like"/>
    <property type="match status" value="1"/>
</dbReference>
<dbReference type="InterPro" id="IPR051470">
    <property type="entry name" value="Thiol:disulfide_interchange"/>
</dbReference>
<keyword evidence="4 7" id="KW-0574">Periplasm</keyword>
<dbReference type="InterPro" id="IPR017937">
    <property type="entry name" value="Thioredoxin_CS"/>
</dbReference>
<evidence type="ECO:0000259" key="9">
    <source>
        <dbReference type="Pfam" id="PF13098"/>
    </source>
</evidence>
<feature type="domain" description="Disulphide bond isomerase DsbC/G N-terminal" evidence="8">
    <location>
        <begin position="30"/>
        <end position="97"/>
    </location>
</feature>
<dbReference type="InterPro" id="IPR018950">
    <property type="entry name" value="DiS-bond_isomerase_DsbC/G_N"/>
</dbReference>
<dbReference type="PANTHER" id="PTHR35272:SF3">
    <property type="entry name" value="THIOL:DISULFIDE INTERCHANGE PROTEIN DSBC"/>
    <property type="match status" value="1"/>
</dbReference>
<organism evidence="10 11">
    <name type="scientific">Oligella ureolytica</name>
    <dbReference type="NCBI Taxonomy" id="90244"/>
    <lineage>
        <taxon>Bacteria</taxon>
        <taxon>Pseudomonadati</taxon>
        <taxon>Pseudomonadota</taxon>
        <taxon>Betaproteobacteria</taxon>
        <taxon>Burkholderiales</taxon>
        <taxon>Alcaligenaceae</taxon>
        <taxon>Oligella</taxon>
    </lineage>
</organism>
<evidence type="ECO:0000256" key="1">
    <source>
        <dbReference type="ARBA" id="ARBA00004418"/>
    </source>
</evidence>
<comment type="function">
    <text evidence="7">Required for disulfide bond formation in some periplasmic proteins. Acts by transferring its disulfide bond to other proteins and is reduced in the process.</text>
</comment>
<dbReference type="Gene3D" id="3.10.450.70">
    <property type="entry name" value="Disulphide bond isomerase, DsbC/G, N-terminal"/>
    <property type="match status" value="1"/>
</dbReference>
<dbReference type="InterPro" id="IPR009094">
    <property type="entry name" value="DiS-bond_isomerase_DsbC/G_N_sf"/>
</dbReference>
<dbReference type="GO" id="GO:0042597">
    <property type="term" value="C:periplasmic space"/>
    <property type="evidence" value="ECO:0007669"/>
    <property type="project" value="UniProtKB-SubCell"/>
</dbReference>
<feature type="domain" description="Thioredoxin-like fold" evidence="9">
    <location>
        <begin position="122"/>
        <end position="239"/>
    </location>
</feature>
<evidence type="ECO:0000256" key="3">
    <source>
        <dbReference type="ARBA" id="ARBA00022729"/>
    </source>
</evidence>
<feature type="signal peptide" evidence="7">
    <location>
        <begin position="1"/>
        <end position="30"/>
    </location>
</feature>
<keyword evidence="6 7" id="KW-0676">Redox-active center</keyword>
<dbReference type="CDD" id="cd03020">
    <property type="entry name" value="DsbA_DsbC_DsbG"/>
    <property type="match status" value="1"/>
</dbReference>
<reference evidence="10 11" key="1">
    <citation type="submission" date="2018-06" db="EMBL/GenBank/DDBJ databases">
        <authorList>
            <consortium name="Pathogen Informatics"/>
            <person name="Doyle S."/>
        </authorList>
    </citation>
    <scope>NUCLEOTIDE SEQUENCE [LARGE SCALE GENOMIC DNA]</scope>
    <source>
        <strain evidence="10 11">NCTC11997</strain>
    </source>
</reference>
<comment type="similarity">
    <text evidence="2 7">Belongs to the thioredoxin family. DsbC subfamily.</text>
</comment>
<evidence type="ECO:0000259" key="8">
    <source>
        <dbReference type="Pfam" id="PF10411"/>
    </source>
</evidence>
<dbReference type="Proteomes" id="UP000254603">
    <property type="component" value="Unassembled WGS sequence"/>
</dbReference>
<dbReference type="InterPro" id="IPR012336">
    <property type="entry name" value="Thioredoxin-like_fold"/>
</dbReference>
<evidence type="ECO:0000256" key="7">
    <source>
        <dbReference type="RuleBase" id="RU364038"/>
    </source>
</evidence>
<evidence type="ECO:0000313" key="11">
    <source>
        <dbReference type="Proteomes" id="UP000254603"/>
    </source>
</evidence>
<dbReference type="AlphaFoldDB" id="A0A378XGT9"/>
<dbReference type="Pfam" id="PF10411">
    <property type="entry name" value="DsbC_N"/>
    <property type="match status" value="1"/>
</dbReference>
<name>A0A378XGT9_9BURK</name>
<dbReference type="Gene3D" id="3.40.30.10">
    <property type="entry name" value="Glutaredoxin"/>
    <property type="match status" value="1"/>
</dbReference>
<evidence type="ECO:0000256" key="2">
    <source>
        <dbReference type="ARBA" id="ARBA00009813"/>
    </source>
</evidence>
<evidence type="ECO:0000256" key="6">
    <source>
        <dbReference type="ARBA" id="ARBA00023284"/>
    </source>
</evidence>
<protein>
    <recommendedName>
        <fullName evidence="7">Thiol:disulfide interchange protein</fullName>
    </recommendedName>
</protein>
<dbReference type="InterPro" id="IPR033954">
    <property type="entry name" value="DiS-bond_Isoase_DsbC/G"/>
</dbReference>
<evidence type="ECO:0000256" key="5">
    <source>
        <dbReference type="ARBA" id="ARBA00023157"/>
    </source>
</evidence>
<dbReference type="EMBL" id="UGSB01000001">
    <property type="protein sequence ID" value="SUA53502.1"/>
    <property type="molecule type" value="Genomic_DNA"/>
</dbReference>
<keyword evidence="3 7" id="KW-0732">Signal</keyword>
<keyword evidence="5" id="KW-1015">Disulfide bond</keyword>
<sequence length="243" mass="27086">MSNQVVVSMFKKITCLTLSALSLCVAQVAAAETIEEKIKENLSDRINLPIAAVNKTPFDNLYEVRVQGSIVYTDADSEFVIFSGQLYDLANKANLTELSMEEMNRIDIDSLPLDMALKATYGTGEQRLVTFEDPNCPWCKRLQAEFKKMDVTVYTFVTPILSPDSFAKSRNILCSDDPVTTWQDWMDNNIKPAQQEDCDPPFNEVLALMHASNVSGTPAIMFDNGKRINGFATAAAMKEKMAE</sequence>
<comment type="subcellular location">
    <subcellularLocation>
        <location evidence="1 7">Periplasm</location>
    </subcellularLocation>
</comment>